<dbReference type="Proteomes" id="UP000807342">
    <property type="component" value="Unassembled WGS sequence"/>
</dbReference>
<accession>A0A9P6BXA1</accession>
<dbReference type="OrthoDB" id="5596707at2759"/>
<comment type="caution">
    <text evidence="1">The sequence shown here is derived from an EMBL/GenBank/DDBJ whole genome shotgun (WGS) entry which is preliminary data.</text>
</comment>
<gene>
    <name evidence="1" type="ORF">P691DRAFT_684634</name>
</gene>
<dbReference type="EMBL" id="MU152000">
    <property type="protein sequence ID" value="KAF9441235.1"/>
    <property type="molecule type" value="Genomic_DNA"/>
</dbReference>
<evidence type="ECO:0000313" key="2">
    <source>
        <dbReference type="Proteomes" id="UP000807342"/>
    </source>
</evidence>
<organism evidence="1 2">
    <name type="scientific">Macrolepiota fuliginosa MF-IS2</name>
    <dbReference type="NCBI Taxonomy" id="1400762"/>
    <lineage>
        <taxon>Eukaryota</taxon>
        <taxon>Fungi</taxon>
        <taxon>Dikarya</taxon>
        <taxon>Basidiomycota</taxon>
        <taxon>Agaricomycotina</taxon>
        <taxon>Agaricomycetes</taxon>
        <taxon>Agaricomycetidae</taxon>
        <taxon>Agaricales</taxon>
        <taxon>Agaricineae</taxon>
        <taxon>Agaricaceae</taxon>
        <taxon>Macrolepiota</taxon>
    </lineage>
</organism>
<keyword evidence="2" id="KW-1185">Reference proteome</keyword>
<feature type="non-terminal residue" evidence="1">
    <location>
        <position position="1"/>
    </location>
</feature>
<evidence type="ECO:0000313" key="1">
    <source>
        <dbReference type="EMBL" id="KAF9441235.1"/>
    </source>
</evidence>
<sequence>DLPVHIGWNTFYLQVQVVENASYDMLLGQPFLTLTEACTHHYTTGDLHITLHDPNTHDTFTIPTKPHVRLSLGF</sequence>
<dbReference type="AlphaFoldDB" id="A0A9P6BXA1"/>
<reference evidence="1" key="1">
    <citation type="submission" date="2020-11" db="EMBL/GenBank/DDBJ databases">
        <authorList>
            <consortium name="DOE Joint Genome Institute"/>
            <person name="Ahrendt S."/>
            <person name="Riley R."/>
            <person name="Andreopoulos W."/>
            <person name="Labutti K."/>
            <person name="Pangilinan J."/>
            <person name="Ruiz-Duenas F.J."/>
            <person name="Barrasa J.M."/>
            <person name="Sanchez-Garcia M."/>
            <person name="Camarero S."/>
            <person name="Miyauchi S."/>
            <person name="Serrano A."/>
            <person name="Linde D."/>
            <person name="Babiker R."/>
            <person name="Drula E."/>
            <person name="Ayuso-Fernandez I."/>
            <person name="Pacheco R."/>
            <person name="Padilla G."/>
            <person name="Ferreira P."/>
            <person name="Barriuso J."/>
            <person name="Kellner H."/>
            <person name="Castanera R."/>
            <person name="Alfaro M."/>
            <person name="Ramirez L."/>
            <person name="Pisabarro A.G."/>
            <person name="Kuo A."/>
            <person name="Tritt A."/>
            <person name="Lipzen A."/>
            <person name="He G."/>
            <person name="Yan M."/>
            <person name="Ng V."/>
            <person name="Cullen D."/>
            <person name="Martin F."/>
            <person name="Rosso M.-N."/>
            <person name="Henrissat B."/>
            <person name="Hibbett D."/>
            <person name="Martinez A.T."/>
            <person name="Grigoriev I.V."/>
        </authorList>
    </citation>
    <scope>NUCLEOTIDE SEQUENCE</scope>
    <source>
        <strain evidence="1">MF-IS2</strain>
    </source>
</reference>
<proteinExistence type="predicted"/>
<name>A0A9P6BXA1_9AGAR</name>
<protein>
    <submittedName>
        <fullName evidence="1">Uncharacterized protein</fullName>
    </submittedName>
</protein>